<feature type="region of interest" description="Disordered" evidence="5">
    <location>
        <begin position="838"/>
        <end position="866"/>
    </location>
</feature>
<dbReference type="InterPro" id="IPR035639">
    <property type="entry name" value="CPSF2_MBL"/>
</dbReference>
<dbReference type="Pfam" id="PF13299">
    <property type="entry name" value="CPSF100_C"/>
    <property type="match status" value="1"/>
</dbReference>
<comment type="subcellular location">
    <subcellularLocation>
        <location evidence="1 4">Nucleus</location>
    </subcellularLocation>
</comment>
<dbReference type="PANTHER" id="PTHR45922:SF1">
    <property type="entry name" value="CLEAVAGE AND POLYADENYLATION SPECIFICITY FACTOR SUBUNIT 2"/>
    <property type="match status" value="1"/>
</dbReference>
<keyword evidence="3 4" id="KW-0539">Nucleus</keyword>
<keyword evidence="2 4" id="KW-0507">mRNA processing</keyword>
<dbReference type="InterPro" id="IPR025069">
    <property type="entry name" value="Cpsf2_C"/>
</dbReference>
<feature type="region of interest" description="Disordered" evidence="5">
    <location>
        <begin position="514"/>
        <end position="547"/>
    </location>
</feature>
<reference evidence="7 8" key="1">
    <citation type="submission" date="2024-04" db="EMBL/GenBank/DDBJ databases">
        <title>Phyllosticta paracitricarpa is synonymous to the EU quarantine fungus P. citricarpa based on phylogenomic analyses.</title>
        <authorList>
            <consortium name="Lawrence Berkeley National Laboratory"/>
            <person name="Van Ingen-Buijs V.A."/>
            <person name="Van Westerhoven A.C."/>
            <person name="Haridas S."/>
            <person name="Skiadas P."/>
            <person name="Martin F."/>
            <person name="Groenewald J.Z."/>
            <person name="Crous P.W."/>
            <person name="Seidl M.F."/>
        </authorList>
    </citation>
    <scope>NUCLEOTIDE SEQUENCE [LARGE SCALE GENOMIC DNA]</scope>
    <source>
        <strain evidence="7 8">CBS 123374</strain>
    </source>
</reference>
<dbReference type="SUPFAM" id="SSF56281">
    <property type="entry name" value="Metallo-hydrolase/oxidoreductase"/>
    <property type="match status" value="1"/>
</dbReference>
<dbReference type="Pfam" id="PF07521">
    <property type="entry name" value="RMMBL"/>
    <property type="match status" value="1"/>
</dbReference>
<protein>
    <recommendedName>
        <fullName evidence="4">Cleavage and polyadenylation specificity factor subunit 2</fullName>
    </recommendedName>
    <alternativeName>
        <fullName evidence="4">Cleavage and polyadenylation specificity factor 100 kDa subunit</fullName>
    </alternativeName>
</protein>
<evidence type="ECO:0000256" key="5">
    <source>
        <dbReference type="SAM" id="MobiDB-lite"/>
    </source>
</evidence>
<accession>A0ABR1YEZ6</accession>
<comment type="caution">
    <text evidence="7">The sequence shown here is derived from an EMBL/GenBank/DDBJ whole genome shotgun (WGS) entry which is preliminary data.</text>
</comment>
<evidence type="ECO:0000313" key="8">
    <source>
        <dbReference type="Proteomes" id="UP001492380"/>
    </source>
</evidence>
<feature type="compositionally biased region" description="Basic and acidic residues" evidence="5">
    <location>
        <begin position="363"/>
        <end position="372"/>
    </location>
</feature>
<name>A0ABR1YEZ6_9PEZI</name>
<feature type="compositionally biased region" description="Basic and acidic residues" evidence="5">
    <location>
        <begin position="838"/>
        <end position="847"/>
    </location>
</feature>
<feature type="compositionally biased region" description="Acidic residues" evidence="5">
    <location>
        <begin position="683"/>
        <end position="700"/>
    </location>
</feature>
<dbReference type="InterPro" id="IPR022712">
    <property type="entry name" value="Beta_Casp"/>
</dbReference>
<feature type="domain" description="Beta-Casp" evidence="6">
    <location>
        <begin position="288"/>
        <end position="451"/>
    </location>
</feature>
<dbReference type="InterPro" id="IPR036866">
    <property type="entry name" value="RibonucZ/Hydroxyglut_hydro"/>
</dbReference>
<evidence type="ECO:0000256" key="1">
    <source>
        <dbReference type="ARBA" id="ARBA00004123"/>
    </source>
</evidence>
<feature type="region of interest" description="Disordered" evidence="5">
    <location>
        <begin position="342"/>
        <end position="372"/>
    </location>
</feature>
<sequence length="979" mass="106642">MFNFTSLLGAQSTSPASQSLLELDGGIKILVDVGWDETFDVEKLKELERQIPTLSVILLTHATTAHLGAFAHCCKHFPLFTRIPIYATTPVISLGRTLLQDLYASTPLASSIIPESALADSAYSFPALQSGNNPNILLQSPSPEEIAGYFSLIHPLKYSQPHQPLPSPFSPPLNGLTITAYSAGHTLGGTIWHLQHGLESIVYAVDWNQAREHVLSGAAWLGGSGAGGAEVIEQLRRPTAMVCSSRGAERVALAGGRQKRDEILLEMLKDTIAKGGSVLIPSDSSARMLELAYLLESTWQADSSPFGNASLYLASRTCGATMRYTRSMLEWMDEGIVREFEAASGGQGPEENKRTRAPQGLNKGRDAKDDLKKPTAPFDFKHLRLLERKTQVNRMLATEGPKVILASDVSLEWGFSKEALRTLAADNRNLVVLTERVSQLSAEKKGLGRLLWELWAERSGANKTADDADDASVQETVTSATVQNVTATPLQGNEIPLYQQYLAQQRQLHNTMQTDGAASLETSADVIDDRSSSSSESSDESDAEHQGKSLNISAALTHSRHKLGLSDAELGINILLRRKHVHDYDTRGKRGREKMFPYVAKRRRNDEFGDLIRPEEYLRAEERDEVDGQDMRNGTSQRETGVGQKRKWDDQVAKGGTGKRQMTNGTTKRRRGQEDLSQGGTLMEDDVGNDEGSESEEEPSEGASNGPSKVLFFSETVRLECRIAFVDFSGLHDKRSLQLLIPLIRPRKLILVAGEQDETLALASDCRKLAEAAAADSAESAIEVFTPRIGLTVDASVDTNAWSVKLSQTLVRRLRWQNVKGLGVVAITGRLDAELPKEEDMVDDKGSAKKKAKVENADGPESDAPLQDADKAVVNATPVLDVVPVSMAAATRSVAQPLHVGDLRLADLRRVMQSTGFAAEFRGEGTLLINGTVVVRKSGTGRIEVEGSGFGAMVPGTQDFTFYAIKRKIYEGLAVVAGY</sequence>
<organism evidence="7 8">
    <name type="scientific">Phyllosticta capitalensis</name>
    <dbReference type="NCBI Taxonomy" id="121624"/>
    <lineage>
        <taxon>Eukaryota</taxon>
        <taxon>Fungi</taxon>
        <taxon>Dikarya</taxon>
        <taxon>Ascomycota</taxon>
        <taxon>Pezizomycotina</taxon>
        <taxon>Dothideomycetes</taxon>
        <taxon>Dothideomycetes incertae sedis</taxon>
        <taxon>Botryosphaeriales</taxon>
        <taxon>Phyllostictaceae</taxon>
        <taxon>Phyllosticta</taxon>
    </lineage>
</organism>
<evidence type="ECO:0000313" key="7">
    <source>
        <dbReference type="EMBL" id="KAK8227210.1"/>
    </source>
</evidence>
<dbReference type="InterPro" id="IPR001279">
    <property type="entry name" value="Metallo-B-lactamas"/>
</dbReference>
<feature type="region of interest" description="Disordered" evidence="5">
    <location>
        <begin position="619"/>
        <end position="708"/>
    </location>
</feature>
<dbReference type="EMBL" id="JBBWRZ010000010">
    <property type="protein sequence ID" value="KAK8227210.1"/>
    <property type="molecule type" value="Genomic_DNA"/>
</dbReference>
<dbReference type="SMART" id="SM01027">
    <property type="entry name" value="Beta-Casp"/>
    <property type="match status" value="1"/>
</dbReference>
<dbReference type="InterPro" id="IPR027075">
    <property type="entry name" value="CPSF2"/>
</dbReference>
<dbReference type="Pfam" id="PF16661">
    <property type="entry name" value="Lactamase_B_6"/>
    <property type="match status" value="1"/>
</dbReference>
<keyword evidence="8" id="KW-1185">Reference proteome</keyword>
<evidence type="ECO:0000256" key="2">
    <source>
        <dbReference type="ARBA" id="ARBA00022664"/>
    </source>
</evidence>
<gene>
    <name evidence="7" type="ORF">HDK90DRAFT_536399</name>
</gene>
<dbReference type="InterPro" id="IPR011108">
    <property type="entry name" value="RMMBL"/>
</dbReference>
<dbReference type="Pfam" id="PF10996">
    <property type="entry name" value="Beta-Casp"/>
    <property type="match status" value="1"/>
</dbReference>
<dbReference type="Gene3D" id="3.60.15.10">
    <property type="entry name" value="Ribonuclease Z/Hydroxyacylglutathione hydrolase-like"/>
    <property type="match status" value="1"/>
</dbReference>
<evidence type="ECO:0000256" key="3">
    <source>
        <dbReference type="ARBA" id="ARBA00023242"/>
    </source>
</evidence>
<evidence type="ECO:0000256" key="4">
    <source>
        <dbReference type="RuleBase" id="RU365006"/>
    </source>
</evidence>
<dbReference type="PANTHER" id="PTHR45922">
    <property type="entry name" value="CLEAVAGE AND POLYADENYLATION SPECIFICITY FACTOR SUBUNIT 2"/>
    <property type="match status" value="1"/>
</dbReference>
<evidence type="ECO:0000259" key="6">
    <source>
        <dbReference type="SMART" id="SM01027"/>
    </source>
</evidence>
<keyword evidence="4" id="KW-0694">RNA-binding</keyword>
<dbReference type="CDD" id="cd16293">
    <property type="entry name" value="CPSF2-like_MBL-fold"/>
    <property type="match status" value="1"/>
</dbReference>
<dbReference type="Proteomes" id="UP001492380">
    <property type="component" value="Unassembled WGS sequence"/>
</dbReference>
<comment type="similarity">
    <text evidence="4">Belongs to the metallo-beta-lactamase superfamily. RNA-metabolizing metallo-beta-lactamase-like family. CPSF2/YSH1 subfamily.</text>
</comment>
<proteinExistence type="inferred from homology"/>